<gene>
    <name evidence="2" type="ORF">E2C01_024767</name>
</gene>
<dbReference type="EMBL" id="VSRR010002444">
    <property type="protein sequence ID" value="MPC31477.1"/>
    <property type="molecule type" value="Genomic_DNA"/>
</dbReference>
<name>A0A5B7EDS9_PORTR</name>
<feature type="region of interest" description="Disordered" evidence="1">
    <location>
        <begin position="1"/>
        <end position="24"/>
    </location>
</feature>
<proteinExistence type="predicted"/>
<sequence>MLRYLREGKELGSEESTCEERKEDSGIVLTNAHKRSLFTTPYYSSTLTAHSTPRSRLTKT</sequence>
<evidence type="ECO:0000313" key="2">
    <source>
        <dbReference type="EMBL" id="MPC31477.1"/>
    </source>
</evidence>
<organism evidence="2 3">
    <name type="scientific">Portunus trituberculatus</name>
    <name type="common">Swimming crab</name>
    <name type="synonym">Neptunus trituberculatus</name>
    <dbReference type="NCBI Taxonomy" id="210409"/>
    <lineage>
        <taxon>Eukaryota</taxon>
        <taxon>Metazoa</taxon>
        <taxon>Ecdysozoa</taxon>
        <taxon>Arthropoda</taxon>
        <taxon>Crustacea</taxon>
        <taxon>Multicrustacea</taxon>
        <taxon>Malacostraca</taxon>
        <taxon>Eumalacostraca</taxon>
        <taxon>Eucarida</taxon>
        <taxon>Decapoda</taxon>
        <taxon>Pleocyemata</taxon>
        <taxon>Brachyura</taxon>
        <taxon>Eubrachyura</taxon>
        <taxon>Portunoidea</taxon>
        <taxon>Portunidae</taxon>
        <taxon>Portuninae</taxon>
        <taxon>Portunus</taxon>
    </lineage>
</organism>
<accession>A0A5B7EDS9</accession>
<protein>
    <submittedName>
        <fullName evidence="2">Uncharacterized protein</fullName>
    </submittedName>
</protein>
<evidence type="ECO:0000256" key="1">
    <source>
        <dbReference type="SAM" id="MobiDB-lite"/>
    </source>
</evidence>
<keyword evidence="3" id="KW-1185">Reference proteome</keyword>
<dbReference type="AlphaFoldDB" id="A0A5B7EDS9"/>
<reference evidence="2 3" key="1">
    <citation type="submission" date="2019-05" db="EMBL/GenBank/DDBJ databases">
        <title>Another draft genome of Portunus trituberculatus and its Hox gene families provides insights of decapod evolution.</title>
        <authorList>
            <person name="Jeong J.-H."/>
            <person name="Song I."/>
            <person name="Kim S."/>
            <person name="Choi T."/>
            <person name="Kim D."/>
            <person name="Ryu S."/>
            <person name="Kim W."/>
        </authorList>
    </citation>
    <scope>NUCLEOTIDE SEQUENCE [LARGE SCALE GENOMIC DNA]</scope>
    <source>
        <tissue evidence="2">Muscle</tissue>
    </source>
</reference>
<comment type="caution">
    <text evidence="2">The sequence shown here is derived from an EMBL/GenBank/DDBJ whole genome shotgun (WGS) entry which is preliminary data.</text>
</comment>
<evidence type="ECO:0000313" key="3">
    <source>
        <dbReference type="Proteomes" id="UP000324222"/>
    </source>
</evidence>
<dbReference type="Proteomes" id="UP000324222">
    <property type="component" value="Unassembled WGS sequence"/>
</dbReference>